<protein>
    <submittedName>
        <fullName evidence="1">Uncharacterized protein</fullName>
    </submittedName>
</protein>
<accession>A0A6A6STU5</accession>
<keyword evidence="2" id="KW-1185">Reference proteome</keyword>
<evidence type="ECO:0000313" key="1">
    <source>
        <dbReference type="EMBL" id="KAF2650477.1"/>
    </source>
</evidence>
<dbReference type="EMBL" id="MU004453">
    <property type="protein sequence ID" value="KAF2650477.1"/>
    <property type="molecule type" value="Genomic_DNA"/>
</dbReference>
<evidence type="ECO:0000313" key="2">
    <source>
        <dbReference type="Proteomes" id="UP000799324"/>
    </source>
</evidence>
<proteinExistence type="predicted"/>
<dbReference type="Proteomes" id="UP000799324">
    <property type="component" value="Unassembled WGS sequence"/>
</dbReference>
<reference evidence="1" key="1">
    <citation type="journal article" date="2020" name="Stud. Mycol.">
        <title>101 Dothideomycetes genomes: a test case for predicting lifestyles and emergence of pathogens.</title>
        <authorList>
            <person name="Haridas S."/>
            <person name="Albert R."/>
            <person name="Binder M."/>
            <person name="Bloem J."/>
            <person name="Labutti K."/>
            <person name="Salamov A."/>
            <person name="Andreopoulos B."/>
            <person name="Baker S."/>
            <person name="Barry K."/>
            <person name="Bills G."/>
            <person name="Bluhm B."/>
            <person name="Cannon C."/>
            <person name="Castanera R."/>
            <person name="Culley D."/>
            <person name="Daum C."/>
            <person name="Ezra D."/>
            <person name="Gonzalez J."/>
            <person name="Henrissat B."/>
            <person name="Kuo A."/>
            <person name="Liang C."/>
            <person name="Lipzen A."/>
            <person name="Lutzoni F."/>
            <person name="Magnuson J."/>
            <person name="Mondo S."/>
            <person name="Nolan M."/>
            <person name="Ohm R."/>
            <person name="Pangilinan J."/>
            <person name="Park H.-J."/>
            <person name="Ramirez L."/>
            <person name="Alfaro M."/>
            <person name="Sun H."/>
            <person name="Tritt A."/>
            <person name="Yoshinaga Y."/>
            <person name="Zwiers L.-H."/>
            <person name="Turgeon B."/>
            <person name="Goodwin S."/>
            <person name="Spatafora J."/>
            <person name="Crous P."/>
            <person name="Grigoriev I."/>
        </authorList>
    </citation>
    <scope>NUCLEOTIDE SEQUENCE</scope>
    <source>
        <strain evidence="1">CBS 122681</strain>
    </source>
</reference>
<name>A0A6A6STU5_9PLEO</name>
<gene>
    <name evidence="1" type="ORF">K491DRAFT_129494</name>
</gene>
<sequence>MASYQIFPEETFRACLFIPDMATSLTDVELSQQFETLLSISDDRMPRPKECDLATFAGWVIDGNPKSFSNSDDDFPMTVKVGSSSWLKITNIISISRRWFQILSKLSSFQGVFRSSSSEILSNYMTPLPCFHDNDAVANEAGLVTSETFPIRSKRRWREELSRYQTIFNDSRHLKNFDDVVILAHWKQQYLEQEKIKASVTRWFHD</sequence>
<dbReference type="AlphaFoldDB" id="A0A6A6STU5"/>
<organism evidence="1 2">
    <name type="scientific">Lophiostoma macrostomum CBS 122681</name>
    <dbReference type="NCBI Taxonomy" id="1314788"/>
    <lineage>
        <taxon>Eukaryota</taxon>
        <taxon>Fungi</taxon>
        <taxon>Dikarya</taxon>
        <taxon>Ascomycota</taxon>
        <taxon>Pezizomycotina</taxon>
        <taxon>Dothideomycetes</taxon>
        <taxon>Pleosporomycetidae</taxon>
        <taxon>Pleosporales</taxon>
        <taxon>Lophiostomataceae</taxon>
        <taxon>Lophiostoma</taxon>
    </lineage>
</organism>